<organism evidence="15 16">
    <name type="scientific">Frischella japonica</name>
    <dbReference type="NCBI Taxonomy" id="2741544"/>
    <lineage>
        <taxon>Bacteria</taxon>
        <taxon>Pseudomonadati</taxon>
        <taxon>Pseudomonadota</taxon>
        <taxon>Gammaproteobacteria</taxon>
        <taxon>Orbales</taxon>
        <taxon>Orbaceae</taxon>
        <taxon>Frischella</taxon>
    </lineage>
</organism>
<proteinExistence type="inferred from homology"/>
<comment type="caution">
    <text evidence="15">The sequence shown here is derived from an EMBL/GenBank/DDBJ whole genome shotgun (WGS) entry which is preliminary data.</text>
</comment>
<comment type="similarity">
    <text evidence="11">Belongs to the ABC transporter superfamily. UvrA family.</text>
</comment>
<dbReference type="Gene3D" id="1.20.1580.10">
    <property type="entry name" value="ABC transporter ATPase like domain"/>
    <property type="match status" value="2"/>
</dbReference>
<feature type="domain" description="ABC transporter" evidence="14">
    <location>
        <begin position="460"/>
        <end position="807"/>
    </location>
</feature>
<evidence type="ECO:0000256" key="4">
    <source>
        <dbReference type="ARBA" id="ARBA00022741"/>
    </source>
</evidence>
<protein>
    <recommendedName>
        <fullName evidence="12">UvrABC system protein A</fullName>
    </recommendedName>
    <alternativeName>
        <fullName evidence="13">Excinuclease ABC subunit A</fullName>
    </alternativeName>
</protein>
<keyword evidence="4" id="KW-0547">Nucleotide-binding</keyword>
<evidence type="ECO:0000256" key="5">
    <source>
        <dbReference type="ARBA" id="ARBA00022763"/>
    </source>
</evidence>
<evidence type="ECO:0000256" key="1">
    <source>
        <dbReference type="ARBA" id="ARBA00004496"/>
    </source>
</evidence>
<dbReference type="InterPro" id="IPR003439">
    <property type="entry name" value="ABC_transporter-like_ATP-bd"/>
</dbReference>
<evidence type="ECO:0000259" key="14">
    <source>
        <dbReference type="PROSITE" id="PS50893"/>
    </source>
</evidence>
<evidence type="ECO:0000256" key="6">
    <source>
        <dbReference type="ARBA" id="ARBA00022769"/>
    </source>
</evidence>
<keyword evidence="3" id="KW-0677">Repeat</keyword>
<dbReference type="Proteomes" id="UP000651208">
    <property type="component" value="Unassembled WGS sequence"/>
</dbReference>
<keyword evidence="10" id="KW-0234">DNA repair</keyword>
<comment type="subcellular location">
    <subcellularLocation>
        <location evidence="1">Cytoplasm</location>
    </subcellularLocation>
</comment>
<gene>
    <name evidence="15" type="ORF">FcAc13_07530</name>
</gene>
<keyword evidence="2" id="KW-0963">Cytoplasm</keyword>
<keyword evidence="6" id="KW-0228">DNA excision</keyword>
<evidence type="ECO:0000256" key="2">
    <source>
        <dbReference type="ARBA" id="ARBA00022490"/>
    </source>
</evidence>
<dbReference type="SUPFAM" id="SSF52540">
    <property type="entry name" value="P-loop containing nucleoside triphosphate hydrolases"/>
    <property type="match status" value="2"/>
</dbReference>
<evidence type="ECO:0000256" key="9">
    <source>
        <dbReference type="ARBA" id="ARBA00023125"/>
    </source>
</evidence>
<evidence type="ECO:0000256" key="8">
    <source>
        <dbReference type="ARBA" id="ARBA00022881"/>
    </source>
</evidence>
<dbReference type="Gene3D" id="3.40.50.300">
    <property type="entry name" value="P-loop containing nucleotide triphosphate hydrolases"/>
    <property type="match status" value="2"/>
</dbReference>
<dbReference type="PROSITE" id="PS50893">
    <property type="entry name" value="ABC_TRANSPORTER_2"/>
    <property type="match status" value="1"/>
</dbReference>
<reference evidence="15 16" key="1">
    <citation type="submission" date="2020-06" db="EMBL/GenBank/DDBJ databases">
        <title>Frischella cerana isolated from Apis cerana gut homogenate.</title>
        <authorList>
            <person name="Wolter L.A."/>
            <person name="Suenami S."/>
            <person name="Miyazaki R."/>
        </authorList>
    </citation>
    <scope>NUCLEOTIDE SEQUENCE [LARGE SCALE GENOMIC DNA]</scope>
    <source>
        <strain evidence="15 16">Ac13</strain>
    </source>
</reference>
<evidence type="ECO:0000256" key="10">
    <source>
        <dbReference type="ARBA" id="ARBA00023204"/>
    </source>
</evidence>
<accession>A0ABR7QY51</accession>
<evidence type="ECO:0000256" key="12">
    <source>
        <dbReference type="ARBA" id="ARBA00039316"/>
    </source>
</evidence>
<dbReference type="EMBL" id="JABURY010000016">
    <property type="protein sequence ID" value="MBC9131158.1"/>
    <property type="molecule type" value="Genomic_DNA"/>
</dbReference>
<keyword evidence="9" id="KW-0238">DNA-binding</keyword>
<name>A0ABR7QY51_9GAMM</name>
<keyword evidence="7" id="KW-0067">ATP-binding</keyword>
<dbReference type="RefSeq" id="WP_187755597.1">
    <property type="nucleotide sequence ID" value="NZ_JABURY010000016.1"/>
</dbReference>
<evidence type="ECO:0000256" key="7">
    <source>
        <dbReference type="ARBA" id="ARBA00022840"/>
    </source>
</evidence>
<evidence type="ECO:0000313" key="15">
    <source>
        <dbReference type="EMBL" id="MBC9131158.1"/>
    </source>
</evidence>
<dbReference type="PANTHER" id="PTHR43152:SF3">
    <property type="entry name" value="UVRABC SYSTEM PROTEIN A"/>
    <property type="match status" value="1"/>
</dbReference>
<dbReference type="Gene3D" id="1.10.8.280">
    <property type="entry name" value="ABC transporter ATPase domain-like"/>
    <property type="match status" value="1"/>
</dbReference>
<keyword evidence="5" id="KW-0227">DNA damage</keyword>
<keyword evidence="16" id="KW-1185">Reference proteome</keyword>
<evidence type="ECO:0000256" key="13">
    <source>
        <dbReference type="ARBA" id="ARBA00042156"/>
    </source>
</evidence>
<evidence type="ECO:0000313" key="16">
    <source>
        <dbReference type="Proteomes" id="UP000651208"/>
    </source>
</evidence>
<dbReference type="PANTHER" id="PTHR43152">
    <property type="entry name" value="UVRABC SYSTEM PROTEIN A"/>
    <property type="match status" value="1"/>
</dbReference>
<dbReference type="InterPro" id="IPR027417">
    <property type="entry name" value="P-loop_NTPase"/>
</dbReference>
<keyword evidence="8" id="KW-0267">Excision nuclease</keyword>
<evidence type="ECO:0000256" key="3">
    <source>
        <dbReference type="ARBA" id="ARBA00022737"/>
    </source>
</evidence>
<evidence type="ECO:0000256" key="11">
    <source>
        <dbReference type="ARBA" id="ARBA00038000"/>
    </source>
</evidence>
<sequence length="808" mass="89342">MKSIKITGARIHNLKDVDITIPKNKLTVATGISGSGKSSLMFDIVFEEGRKGYLQSLGIFPGLENERKFASIEGIGPTIAVKQSVVRQNNPRSTVGSKTNIFNLLALLYSSEGQVKCSECNETIGQDKVCAKCGHEEERLELGYFSYNNPNGMCMKCAGRGAYYHVNMEKLIANKNPTVRELFNFIGVTPGILRVLERNFKGYMDQPYLEIPDEIKEEVVNGHYVSNNSANQSFCLSRILQAKHKRGEYLNGLYEITLCSECHGYRIGEEARNILINDKHIGQVGKMTLDEAKTFFESALELNEITQFGKNLLKDILGKTNSLIASRLGHLSLYREMSSLSGGEIQRLFLNSHLESKLESLIYILDEPTVGLHESEKIELLQSIKALKDLGNTVIVVEHDRSTIEIAEHIIDIGPKAGIEGGEVIYEGDYAGLLKCDKSLTGQYLSGKAKMPVRMLKQNIDDSAIPRLVIRHAKTNNLKDISVAFPLGILIGVSGVSGSGKSSLISSTLTPLLKSYFRLDANKNNTNGEEVDFEDESLLIETIAERLDGAENISGFAEVSQAPIGRNINSNPVTFTKIWDKIRRLFAEQPEAKRLNLTAGHFSFNSEGACRECHGSGRKAIFPEGSLKMYATCEKCKGKRYNNEVLTVTYKGKNISEILDMQISEAIALFSDNDVIVRPLQIMERIGMGYIKLGQPTSTMSGGETQRLKLAKELGRQRKGNILYIMDEPTTGLSLYDTAQLIKLLDELIKSGNSVIVIEHNHEVLESCDWIVELGPEGGLKGGEIIAEGTPKDLVKNPKSLIGKYLTI</sequence>